<protein>
    <submittedName>
        <fullName evidence="1">Uncharacterized protein</fullName>
    </submittedName>
</protein>
<reference evidence="1" key="1">
    <citation type="journal article" date="2012" name="Nat. Biotechnol.">
        <title>Reference genome sequence of the model plant Setaria.</title>
        <authorList>
            <person name="Bennetzen J.L."/>
            <person name="Schmutz J."/>
            <person name="Wang H."/>
            <person name="Percifield R."/>
            <person name="Hawkins J."/>
            <person name="Pontaroli A.C."/>
            <person name="Estep M."/>
            <person name="Feng L."/>
            <person name="Vaughn J.N."/>
            <person name="Grimwood J."/>
            <person name="Jenkins J."/>
            <person name="Barry K."/>
            <person name="Lindquist E."/>
            <person name="Hellsten U."/>
            <person name="Deshpande S."/>
            <person name="Wang X."/>
            <person name="Wu X."/>
            <person name="Mitros T."/>
            <person name="Triplett J."/>
            <person name="Yang X."/>
            <person name="Ye C.Y."/>
            <person name="Mauro-Herrera M."/>
            <person name="Wang L."/>
            <person name="Li P."/>
            <person name="Sharma M."/>
            <person name="Sharma R."/>
            <person name="Ronald P.C."/>
            <person name="Panaud O."/>
            <person name="Kellogg E.A."/>
            <person name="Brutnell T.P."/>
            <person name="Doust A.N."/>
            <person name="Tuskan G.A."/>
            <person name="Rokhsar D."/>
            <person name="Devos K.M."/>
        </authorList>
    </citation>
    <scope>NUCLEOTIDE SEQUENCE [LARGE SCALE GENOMIC DNA]</scope>
    <source>
        <strain evidence="1">Yugu1</strain>
    </source>
</reference>
<gene>
    <name evidence="1" type="ORF">SETIT_7G274600v2</name>
</gene>
<organism evidence="1">
    <name type="scientific">Setaria italica</name>
    <name type="common">Foxtail millet</name>
    <name type="synonym">Panicum italicum</name>
    <dbReference type="NCBI Taxonomy" id="4555"/>
    <lineage>
        <taxon>Eukaryota</taxon>
        <taxon>Viridiplantae</taxon>
        <taxon>Streptophyta</taxon>
        <taxon>Embryophyta</taxon>
        <taxon>Tracheophyta</taxon>
        <taxon>Spermatophyta</taxon>
        <taxon>Magnoliopsida</taxon>
        <taxon>Liliopsida</taxon>
        <taxon>Poales</taxon>
        <taxon>Poaceae</taxon>
        <taxon>PACMAD clade</taxon>
        <taxon>Panicoideae</taxon>
        <taxon>Panicodae</taxon>
        <taxon>Paniceae</taxon>
        <taxon>Cenchrinae</taxon>
        <taxon>Setaria</taxon>
    </lineage>
</organism>
<sequence>MHACGDRRDEMVRLHRRHPRRAWAPCIGSSCRFCSVSQSQTASQERWRPQCARCKFTARHLDLNLNCFFVSSVFPSEIPDSNSTLFVQEFSTAAMHPEA</sequence>
<name>A0A368S0A5_SETIT</name>
<proteinExistence type="predicted"/>
<reference evidence="1" key="2">
    <citation type="submission" date="2015-07" db="EMBL/GenBank/DDBJ databases">
        <authorList>
            <person name="Noorani M."/>
        </authorList>
    </citation>
    <scope>NUCLEOTIDE SEQUENCE</scope>
    <source>
        <strain evidence="1">Yugu1</strain>
    </source>
</reference>
<accession>A0A368S0A5</accession>
<dbReference type="AlphaFoldDB" id="A0A368S0A5"/>
<dbReference type="EMBL" id="CM003534">
    <property type="protein sequence ID" value="RCV35872.1"/>
    <property type="molecule type" value="Genomic_DNA"/>
</dbReference>
<evidence type="ECO:0000313" key="1">
    <source>
        <dbReference type="EMBL" id="RCV35872.1"/>
    </source>
</evidence>